<gene>
    <name evidence="2" type="ORF">HMPREF9123_0055</name>
</gene>
<evidence type="ECO:0000313" key="2">
    <source>
        <dbReference type="EMBL" id="EGF12266.1"/>
    </source>
</evidence>
<accession>F2B8H1</accession>
<evidence type="ECO:0000256" key="1">
    <source>
        <dbReference type="SAM" id="MobiDB-lite"/>
    </source>
</evidence>
<dbReference type="AlphaFoldDB" id="F2B8H1"/>
<evidence type="ECO:0000313" key="3">
    <source>
        <dbReference type="Proteomes" id="UP000004105"/>
    </source>
</evidence>
<organism evidence="2 3">
    <name type="scientific">Neisseria bacilliformis ATCC BAA-1200</name>
    <dbReference type="NCBI Taxonomy" id="888742"/>
    <lineage>
        <taxon>Bacteria</taxon>
        <taxon>Pseudomonadati</taxon>
        <taxon>Pseudomonadota</taxon>
        <taxon>Betaproteobacteria</taxon>
        <taxon>Neisseriales</taxon>
        <taxon>Neisseriaceae</taxon>
        <taxon>Neisseria</taxon>
    </lineage>
</organism>
<name>F2B8H1_9NEIS</name>
<dbReference type="HOGENOM" id="CLU_1775465_0_0_4"/>
<protein>
    <submittedName>
        <fullName evidence="2">Uncharacterized protein</fullName>
    </submittedName>
</protein>
<sequence length="146" mass="15103">MGGYSFYRSLYPTHANQITVVDSDRLAASYIQEALADTHVSSDPVAVQQRLQSRLNGLQSKLDAMSAEGRLIVRKSAVLTYPESADATAQVAAELGITLTPDNAAAQPLPATGGAVSPLPAVRQPENGTGTLPTEPAASALGSALD</sequence>
<dbReference type="EMBL" id="AFAY01000002">
    <property type="protein sequence ID" value="EGF12266.1"/>
    <property type="molecule type" value="Genomic_DNA"/>
</dbReference>
<keyword evidence="3" id="KW-1185">Reference proteome</keyword>
<proteinExistence type="predicted"/>
<feature type="region of interest" description="Disordered" evidence="1">
    <location>
        <begin position="104"/>
        <end position="146"/>
    </location>
</feature>
<comment type="caution">
    <text evidence="2">The sequence shown here is derived from an EMBL/GenBank/DDBJ whole genome shotgun (WGS) entry which is preliminary data.</text>
</comment>
<dbReference type="Proteomes" id="UP000004105">
    <property type="component" value="Unassembled WGS sequence"/>
</dbReference>
<reference evidence="2 3" key="1">
    <citation type="submission" date="2011-02" db="EMBL/GenBank/DDBJ databases">
        <authorList>
            <person name="Muzny D."/>
            <person name="Qin X."/>
            <person name="Deng J."/>
            <person name="Jiang H."/>
            <person name="Liu Y."/>
            <person name="Qu J."/>
            <person name="Song X.-Z."/>
            <person name="Zhang L."/>
            <person name="Thornton R."/>
            <person name="Coyle M."/>
            <person name="Francisco L."/>
            <person name="Jackson L."/>
            <person name="Javaid M."/>
            <person name="Korchina V."/>
            <person name="Kovar C."/>
            <person name="Mata R."/>
            <person name="Mathew T."/>
            <person name="Ngo R."/>
            <person name="Nguyen L."/>
            <person name="Nguyen N."/>
            <person name="Okwuonu G."/>
            <person name="Ongeri F."/>
            <person name="Pham C."/>
            <person name="Simmons D."/>
            <person name="Wilczek-Boney K."/>
            <person name="Hale W."/>
            <person name="Jakkamsetti A."/>
            <person name="Pham P."/>
            <person name="Ruth R."/>
            <person name="San Lucas F."/>
            <person name="Warren J."/>
            <person name="Zhang J."/>
            <person name="Zhao Z."/>
            <person name="Zhou C."/>
            <person name="Zhu D."/>
            <person name="Lee S."/>
            <person name="Bess C."/>
            <person name="Blankenburg K."/>
            <person name="Forbes L."/>
            <person name="Fu Q."/>
            <person name="Gubbala S."/>
            <person name="Hirani K."/>
            <person name="Jayaseelan J.C."/>
            <person name="Lara F."/>
            <person name="Munidasa M."/>
            <person name="Palculict T."/>
            <person name="Patil S."/>
            <person name="Pu L.-L."/>
            <person name="Saada N."/>
            <person name="Tang L."/>
            <person name="Weissenberger G."/>
            <person name="Zhu Y."/>
            <person name="Hemphill L."/>
            <person name="Shang Y."/>
            <person name="Youmans B."/>
            <person name="Ayvaz T."/>
            <person name="Ross M."/>
            <person name="Santibanez J."/>
            <person name="Aqrawi P."/>
            <person name="Gross S."/>
            <person name="Joshi V."/>
            <person name="Fowler G."/>
            <person name="Nazareth L."/>
            <person name="Reid J."/>
            <person name="Worley K."/>
            <person name="Petrosino J."/>
            <person name="Highlander S."/>
            <person name="Gibbs R."/>
        </authorList>
    </citation>
    <scope>NUCLEOTIDE SEQUENCE [LARGE SCALE GENOMIC DNA]</scope>
    <source>
        <strain evidence="2 3">ATCC BAA-1200</strain>
    </source>
</reference>